<keyword evidence="3" id="KW-1185">Reference proteome</keyword>
<organism evidence="2 3">
    <name type="scientific">Corchorus olitorius</name>
    <dbReference type="NCBI Taxonomy" id="93759"/>
    <lineage>
        <taxon>Eukaryota</taxon>
        <taxon>Viridiplantae</taxon>
        <taxon>Streptophyta</taxon>
        <taxon>Embryophyta</taxon>
        <taxon>Tracheophyta</taxon>
        <taxon>Spermatophyta</taxon>
        <taxon>Magnoliopsida</taxon>
        <taxon>eudicotyledons</taxon>
        <taxon>Gunneridae</taxon>
        <taxon>Pentapetalae</taxon>
        <taxon>rosids</taxon>
        <taxon>malvids</taxon>
        <taxon>Malvales</taxon>
        <taxon>Malvaceae</taxon>
        <taxon>Grewioideae</taxon>
        <taxon>Apeibeae</taxon>
        <taxon>Corchorus</taxon>
    </lineage>
</organism>
<dbReference type="EMBL" id="AWUE01020796">
    <property type="protein sequence ID" value="OMO65928.1"/>
    <property type="molecule type" value="Genomic_DNA"/>
</dbReference>
<dbReference type="Proteomes" id="UP000187203">
    <property type="component" value="Unassembled WGS sequence"/>
</dbReference>
<feature type="region of interest" description="Disordered" evidence="1">
    <location>
        <begin position="1"/>
        <end position="24"/>
    </location>
</feature>
<dbReference type="AlphaFoldDB" id="A0A1R3H6D5"/>
<comment type="caution">
    <text evidence="2">The sequence shown here is derived from an EMBL/GenBank/DDBJ whole genome shotgun (WGS) entry which is preliminary data.</text>
</comment>
<evidence type="ECO:0000313" key="3">
    <source>
        <dbReference type="Proteomes" id="UP000187203"/>
    </source>
</evidence>
<evidence type="ECO:0000313" key="2">
    <source>
        <dbReference type="EMBL" id="OMO65928.1"/>
    </source>
</evidence>
<accession>A0A1R3H6D5</accession>
<protein>
    <submittedName>
        <fullName evidence="2">Uncharacterized protein</fullName>
    </submittedName>
</protein>
<sequence>MDLGFAKESVTKKERRMMKGSPPGVGCGYRELTAPVLLRSSPLAIWGNLL</sequence>
<evidence type="ECO:0000256" key="1">
    <source>
        <dbReference type="SAM" id="MobiDB-lite"/>
    </source>
</evidence>
<gene>
    <name evidence="2" type="ORF">COLO4_30917</name>
</gene>
<name>A0A1R3H6D5_9ROSI</name>
<proteinExistence type="predicted"/>
<reference evidence="3" key="1">
    <citation type="submission" date="2013-09" db="EMBL/GenBank/DDBJ databases">
        <title>Corchorus olitorius genome sequencing.</title>
        <authorList>
            <person name="Alam M."/>
            <person name="Haque M.S."/>
            <person name="Islam M.S."/>
            <person name="Emdad E.M."/>
            <person name="Islam M.M."/>
            <person name="Ahmed B."/>
            <person name="Halim A."/>
            <person name="Hossen Q.M.M."/>
            <person name="Hossain M.Z."/>
            <person name="Ahmed R."/>
            <person name="Khan M.M."/>
            <person name="Islam R."/>
            <person name="Rashid M.M."/>
            <person name="Khan S.A."/>
            <person name="Rahman M.S."/>
            <person name="Alam M."/>
            <person name="Yahiya A.S."/>
            <person name="Khan M.S."/>
            <person name="Azam M.S."/>
            <person name="Haque T."/>
            <person name="Lashkar M.Z.H."/>
            <person name="Akhand A.I."/>
            <person name="Morshed G."/>
            <person name="Roy S."/>
            <person name="Uddin K.S."/>
            <person name="Rabeya T."/>
            <person name="Hossain A.S."/>
            <person name="Chowdhury A."/>
            <person name="Snigdha A.R."/>
            <person name="Mortoza M.S."/>
            <person name="Matin S.A."/>
            <person name="Hoque S.M.E."/>
            <person name="Islam M.K."/>
            <person name="Roy D.K."/>
            <person name="Haider R."/>
            <person name="Moosa M.M."/>
            <person name="Elias S.M."/>
            <person name="Hasan A.M."/>
            <person name="Jahan S."/>
            <person name="Shafiuddin M."/>
            <person name="Mahmood N."/>
            <person name="Shommy N.S."/>
        </authorList>
    </citation>
    <scope>NUCLEOTIDE SEQUENCE [LARGE SCALE GENOMIC DNA]</scope>
    <source>
        <strain evidence="3">cv. O-4</strain>
    </source>
</reference>